<sequence length="187" mass="21076">MSSQELQFIITEDLFLFKEDLKTDVSQPEKPVDTEPQSNLVQEPKPELKVSPVPDHEEKPAPIQVRGAFEKGILVLHEEAELPEPVMEMLVKMIGAVGHSMKSVGMLSSEQVEGRSLEELYELNPHIILKFGRIKHPVNAIPTTEYHIHNEAGVEYLFADALSSIAEDKILKGKLWNTLKILFNISK</sequence>
<dbReference type="EMBL" id="CP110226">
    <property type="protein sequence ID" value="UZD23612.1"/>
    <property type="molecule type" value="Genomic_DNA"/>
</dbReference>
<dbReference type="Proteomes" id="UP001163156">
    <property type="component" value="Chromosome"/>
</dbReference>
<feature type="region of interest" description="Disordered" evidence="1">
    <location>
        <begin position="25"/>
        <end position="59"/>
    </location>
</feature>
<protein>
    <submittedName>
        <fullName evidence="2">Uncharacterized protein</fullName>
    </submittedName>
</protein>
<organism evidence="2 3">
    <name type="scientific">Algoriphagus halophytocola</name>
    <dbReference type="NCBI Taxonomy" id="2991499"/>
    <lineage>
        <taxon>Bacteria</taxon>
        <taxon>Pseudomonadati</taxon>
        <taxon>Bacteroidota</taxon>
        <taxon>Cytophagia</taxon>
        <taxon>Cytophagales</taxon>
        <taxon>Cyclobacteriaceae</taxon>
        <taxon>Algoriphagus</taxon>
    </lineage>
</organism>
<keyword evidence="3" id="KW-1185">Reference proteome</keyword>
<gene>
    <name evidence="2" type="ORF">OM944_03775</name>
</gene>
<name>A0ABY6MIK3_9BACT</name>
<feature type="compositionally biased region" description="Basic and acidic residues" evidence="1">
    <location>
        <begin position="44"/>
        <end position="59"/>
    </location>
</feature>
<evidence type="ECO:0000313" key="3">
    <source>
        <dbReference type="Proteomes" id="UP001163156"/>
    </source>
</evidence>
<evidence type="ECO:0000256" key="1">
    <source>
        <dbReference type="SAM" id="MobiDB-lite"/>
    </source>
</evidence>
<dbReference type="RefSeq" id="WP_264810166.1">
    <property type="nucleotide sequence ID" value="NZ_CP110226.1"/>
</dbReference>
<reference evidence="2" key="1">
    <citation type="submission" date="2022-10" db="EMBL/GenBank/DDBJ databases">
        <title>Algoriphagus sp. a novel bacteria isolate from halophytes salicornia europaea.</title>
        <authorList>
            <person name="Peng Y."/>
            <person name="Jiang L."/>
            <person name="Lee J."/>
        </authorList>
    </citation>
    <scope>NUCLEOTIDE SEQUENCE</scope>
    <source>
        <strain evidence="2">TR-M5</strain>
    </source>
</reference>
<evidence type="ECO:0000313" key="2">
    <source>
        <dbReference type="EMBL" id="UZD23612.1"/>
    </source>
</evidence>
<proteinExistence type="predicted"/>
<accession>A0ABY6MIK3</accession>